<sequence length="184" mass="20056">MSSIAHSDTFHSETSSRPRSRNTGFPEPFCGSRNTTLPHPDANISPDACITQDDISLSRVHSRQRHSFLAKNKRATSHGIITPEMEQIYSGMAAGSSESEHSPSRDGPGRLPTIPDTPVVGHTPRPPSKDGGASFASNSSDGHGNSTDRHHQFRMRLSSDGGSSVKSSKRRGMMERLGIHHHRR</sequence>
<name>A0A423W8E9_9PEZI</name>
<keyword evidence="3" id="KW-1185">Reference proteome</keyword>
<dbReference type="EMBL" id="LKEB01000058">
    <property type="protein sequence ID" value="ROV99620.1"/>
    <property type="molecule type" value="Genomic_DNA"/>
</dbReference>
<evidence type="ECO:0000313" key="2">
    <source>
        <dbReference type="EMBL" id="ROV99620.1"/>
    </source>
</evidence>
<reference evidence="2 3" key="1">
    <citation type="submission" date="2015-09" db="EMBL/GenBank/DDBJ databases">
        <title>Host preference determinants of Valsa canker pathogens revealed by comparative genomics.</title>
        <authorList>
            <person name="Yin Z."/>
            <person name="Huang L."/>
        </authorList>
    </citation>
    <scope>NUCLEOTIDE SEQUENCE [LARGE SCALE GENOMIC DNA]</scope>
    <source>
        <strain evidence="2 3">SXYLt</strain>
    </source>
</reference>
<feature type="compositionally biased region" description="Basic and acidic residues" evidence="1">
    <location>
        <begin position="98"/>
        <end position="108"/>
    </location>
</feature>
<comment type="caution">
    <text evidence="2">The sequence shown here is derived from an EMBL/GenBank/DDBJ whole genome shotgun (WGS) entry which is preliminary data.</text>
</comment>
<evidence type="ECO:0000313" key="3">
    <source>
        <dbReference type="Proteomes" id="UP000285146"/>
    </source>
</evidence>
<feature type="region of interest" description="Disordered" evidence="1">
    <location>
        <begin position="85"/>
        <end position="184"/>
    </location>
</feature>
<gene>
    <name evidence="2" type="ORF">VPNG_07697</name>
</gene>
<feature type="compositionally biased region" description="Polar residues" evidence="1">
    <location>
        <begin position="135"/>
        <end position="145"/>
    </location>
</feature>
<feature type="region of interest" description="Disordered" evidence="1">
    <location>
        <begin position="1"/>
        <end position="48"/>
    </location>
</feature>
<accession>A0A423W8E9</accession>
<organism evidence="2 3">
    <name type="scientific">Cytospora leucostoma</name>
    <dbReference type="NCBI Taxonomy" id="1230097"/>
    <lineage>
        <taxon>Eukaryota</taxon>
        <taxon>Fungi</taxon>
        <taxon>Dikarya</taxon>
        <taxon>Ascomycota</taxon>
        <taxon>Pezizomycotina</taxon>
        <taxon>Sordariomycetes</taxon>
        <taxon>Sordariomycetidae</taxon>
        <taxon>Diaporthales</taxon>
        <taxon>Cytosporaceae</taxon>
        <taxon>Cytospora</taxon>
    </lineage>
</organism>
<proteinExistence type="predicted"/>
<evidence type="ECO:0000256" key="1">
    <source>
        <dbReference type="SAM" id="MobiDB-lite"/>
    </source>
</evidence>
<protein>
    <submittedName>
        <fullName evidence="2">Uncharacterized protein</fullName>
    </submittedName>
</protein>
<dbReference type="InParanoid" id="A0A423W8E9"/>
<dbReference type="AlphaFoldDB" id="A0A423W8E9"/>
<dbReference type="STRING" id="1230097.A0A423W8E9"/>
<dbReference type="Proteomes" id="UP000285146">
    <property type="component" value="Unassembled WGS sequence"/>
</dbReference>
<dbReference type="OrthoDB" id="5209158at2759"/>